<proteinExistence type="predicted"/>
<name>A0A2G9UIM2_TELCI</name>
<evidence type="ECO:0000313" key="1">
    <source>
        <dbReference type="EMBL" id="PIO69993.1"/>
    </source>
</evidence>
<dbReference type="Proteomes" id="UP000230423">
    <property type="component" value="Unassembled WGS sequence"/>
</dbReference>
<accession>A0A2G9UIM2</accession>
<dbReference type="AlphaFoldDB" id="A0A2G9UIM2"/>
<keyword evidence="2" id="KW-1185">Reference proteome</keyword>
<reference evidence="1 2" key="1">
    <citation type="submission" date="2015-09" db="EMBL/GenBank/DDBJ databases">
        <title>Draft genome of the parasitic nematode Teladorsagia circumcincta isolate WARC Sus (inbred).</title>
        <authorList>
            <person name="Mitreva M."/>
        </authorList>
    </citation>
    <scope>NUCLEOTIDE SEQUENCE [LARGE SCALE GENOMIC DNA]</scope>
    <source>
        <strain evidence="1 2">S</strain>
    </source>
</reference>
<dbReference type="Gene3D" id="2.70.160.11">
    <property type="entry name" value="Hnrnp arginine n-methyltransferase1"/>
    <property type="match status" value="1"/>
</dbReference>
<evidence type="ECO:0000313" key="2">
    <source>
        <dbReference type="Proteomes" id="UP000230423"/>
    </source>
</evidence>
<protein>
    <submittedName>
        <fullName evidence="1">Uncharacterized protein</fullName>
    </submittedName>
</protein>
<dbReference type="OrthoDB" id="412876at2759"/>
<sequence length="253" mass="28601">MTPWQNLRFWYDVAALRERFGPNITSAVLYGICEKFDHLQNTAAPVGIVNGFDLSLFDDISQKARQATDVLVDIHPLWEYEGVVSGKKFEVLRFDLRQEPHDVEVNFEVPCRRGTNGIPLWIEWHFGKLTITTGLKHDAGIGEAPEWKEGVRQGVYLLSPALLKKSTINVDARFARGAGEVHLQSEKQYGSFTVVSFRYSPVRCCKISSFINPQVTKNTQSESSRSIPVVTAAKKTKEQVTSFIFLFEGLVYL</sequence>
<gene>
    <name evidence="1" type="ORF">TELCIR_08165</name>
</gene>
<organism evidence="1 2">
    <name type="scientific">Teladorsagia circumcincta</name>
    <name type="common">Brown stomach worm</name>
    <name type="synonym">Ostertagia circumcincta</name>
    <dbReference type="NCBI Taxonomy" id="45464"/>
    <lineage>
        <taxon>Eukaryota</taxon>
        <taxon>Metazoa</taxon>
        <taxon>Ecdysozoa</taxon>
        <taxon>Nematoda</taxon>
        <taxon>Chromadorea</taxon>
        <taxon>Rhabditida</taxon>
        <taxon>Rhabditina</taxon>
        <taxon>Rhabditomorpha</taxon>
        <taxon>Strongyloidea</taxon>
        <taxon>Trichostrongylidae</taxon>
        <taxon>Teladorsagia</taxon>
    </lineage>
</organism>
<dbReference type="EMBL" id="KZ346437">
    <property type="protein sequence ID" value="PIO69993.1"/>
    <property type="molecule type" value="Genomic_DNA"/>
</dbReference>